<organism evidence="2 3">
    <name type="scientific">Mycena chlorophos</name>
    <name type="common">Agaric fungus</name>
    <name type="synonym">Agaricus chlorophos</name>
    <dbReference type="NCBI Taxonomy" id="658473"/>
    <lineage>
        <taxon>Eukaryota</taxon>
        <taxon>Fungi</taxon>
        <taxon>Dikarya</taxon>
        <taxon>Basidiomycota</taxon>
        <taxon>Agaricomycotina</taxon>
        <taxon>Agaricomycetes</taxon>
        <taxon>Agaricomycetidae</taxon>
        <taxon>Agaricales</taxon>
        <taxon>Marasmiineae</taxon>
        <taxon>Mycenaceae</taxon>
        <taxon>Mycena</taxon>
    </lineage>
</organism>
<gene>
    <name evidence="2" type="ORF">MCHLO_07163</name>
</gene>
<dbReference type="EMBL" id="DF846005">
    <property type="protein sequence ID" value="GAT49878.1"/>
    <property type="molecule type" value="Genomic_DNA"/>
</dbReference>
<evidence type="ECO:0000313" key="2">
    <source>
        <dbReference type="EMBL" id="GAT49878.1"/>
    </source>
</evidence>
<protein>
    <submittedName>
        <fullName evidence="2">Uncharacterized protein</fullName>
    </submittedName>
</protein>
<sequence length="154" mass="17350">MCFANNHCGHERELQGSLEYVVHDGFLPAHEKAPPIALGATVRCVVTFVREDRLALEYADKSVGWAMGWLLEAAQIQRCYVRSAIRKRRSAVMRVDSSDDDNVDKPGDKDSNDQSEVFNEILQQAREEAGMESTMNQGGKQRLLKRKRSPSVEV</sequence>
<dbReference type="Proteomes" id="UP000815677">
    <property type="component" value="Unassembled WGS sequence"/>
</dbReference>
<keyword evidence="3" id="KW-1185">Reference proteome</keyword>
<evidence type="ECO:0000313" key="3">
    <source>
        <dbReference type="Proteomes" id="UP000815677"/>
    </source>
</evidence>
<reference evidence="2" key="1">
    <citation type="submission" date="2014-09" db="EMBL/GenBank/DDBJ databases">
        <title>Genome sequence of the luminous mushroom Mycena chlorophos for searching fungal bioluminescence genes.</title>
        <authorList>
            <person name="Tanaka Y."/>
            <person name="Kasuga D."/>
            <person name="Oba Y."/>
            <person name="Hase S."/>
            <person name="Sato K."/>
            <person name="Oba Y."/>
            <person name="Sakakibara Y."/>
        </authorList>
    </citation>
    <scope>NUCLEOTIDE SEQUENCE</scope>
</reference>
<evidence type="ECO:0000256" key="1">
    <source>
        <dbReference type="SAM" id="MobiDB-lite"/>
    </source>
</evidence>
<feature type="region of interest" description="Disordered" evidence="1">
    <location>
        <begin position="91"/>
        <end position="154"/>
    </location>
</feature>
<feature type="compositionally biased region" description="Basic and acidic residues" evidence="1">
    <location>
        <begin position="103"/>
        <end position="112"/>
    </location>
</feature>
<name>A0ABQ0LFL4_MYCCL</name>
<accession>A0ABQ0LFL4</accession>
<proteinExistence type="predicted"/>
<feature type="compositionally biased region" description="Basic residues" evidence="1">
    <location>
        <begin position="142"/>
        <end position="154"/>
    </location>
</feature>